<dbReference type="InterPro" id="IPR056698">
    <property type="entry name" value="DUF7796"/>
</dbReference>
<protein>
    <recommendedName>
        <fullName evidence="1">DUF7796 domain-containing protein</fullName>
    </recommendedName>
</protein>
<dbReference type="EMBL" id="CM026432">
    <property type="protein sequence ID" value="KAG0557343.1"/>
    <property type="molecule type" value="Genomic_DNA"/>
</dbReference>
<organism evidence="2 3">
    <name type="scientific">Ceratodon purpureus</name>
    <name type="common">Fire moss</name>
    <name type="synonym">Dicranum purpureum</name>
    <dbReference type="NCBI Taxonomy" id="3225"/>
    <lineage>
        <taxon>Eukaryota</taxon>
        <taxon>Viridiplantae</taxon>
        <taxon>Streptophyta</taxon>
        <taxon>Embryophyta</taxon>
        <taxon>Bryophyta</taxon>
        <taxon>Bryophytina</taxon>
        <taxon>Bryopsida</taxon>
        <taxon>Dicranidae</taxon>
        <taxon>Pseudoditrichales</taxon>
        <taxon>Ditrichaceae</taxon>
        <taxon>Ceratodon</taxon>
    </lineage>
</organism>
<evidence type="ECO:0000313" key="2">
    <source>
        <dbReference type="EMBL" id="KAG0557343.1"/>
    </source>
</evidence>
<dbReference type="Pfam" id="PF25072">
    <property type="entry name" value="DUF7796"/>
    <property type="match status" value="1"/>
</dbReference>
<evidence type="ECO:0000259" key="1">
    <source>
        <dbReference type="Pfam" id="PF25072"/>
    </source>
</evidence>
<proteinExistence type="predicted"/>
<feature type="domain" description="DUF7796" evidence="1">
    <location>
        <begin position="93"/>
        <end position="439"/>
    </location>
</feature>
<dbReference type="AlphaFoldDB" id="A0A8T0GE95"/>
<name>A0A8T0GE95_CERPU</name>
<gene>
    <name evidence="2" type="ORF">KC19_11G121900</name>
</gene>
<evidence type="ECO:0000313" key="3">
    <source>
        <dbReference type="Proteomes" id="UP000822688"/>
    </source>
</evidence>
<comment type="caution">
    <text evidence="2">The sequence shown here is derived from an EMBL/GenBank/DDBJ whole genome shotgun (WGS) entry which is preliminary data.</text>
</comment>
<reference evidence="2 3" key="1">
    <citation type="submission" date="2020-06" db="EMBL/GenBank/DDBJ databases">
        <title>WGS assembly of Ceratodon purpureus strain R40.</title>
        <authorList>
            <person name="Carey S.B."/>
            <person name="Jenkins J."/>
            <person name="Shu S."/>
            <person name="Lovell J.T."/>
            <person name="Sreedasyam A."/>
            <person name="Maumus F."/>
            <person name="Tiley G.P."/>
            <person name="Fernandez-Pozo N."/>
            <person name="Barry K."/>
            <person name="Chen C."/>
            <person name="Wang M."/>
            <person name="Lipzen A."/>
            <person name="Daum C."/>
            <person name="Saski C.A."/>
            <person name="Payton A.C."/>
            <person name="Mcbreen J.C."/>
            <person name="Conrad R.E."/>
            <person name="Kollar L.M."/>
            <person name="Olsson S."/>
            <person name="Huttunen S."/>
            <person name="Landis J.B."/>
            <person name="Wickett N.J."/>
            <person name="Johnson M.G."/>
            <person name="Rensing S.A."/>
            <person name="Grimwood J."/>
            <person name="Schmutz J."/>
            <person name="Mcdaniel S.F."/>
        </authorList>
    </citation>
    <scope>NUCLEOTIDE SEQUENCE [LARGE SCALE GENOMIC DNA]</scope>
    <source>
        <strain evidence="2 3">R40</strain>
    </source>
</reference>
<dbReference type="Proteomes" id="UP000822688">
    <property type="component" value="Chromosome 11"/>
</dbReference>
<dbReference type="PANTHER" id="PTHR35112">
    <property type="entry name" value="OS08G0360500 PROTEIN"/>
    <property type="match status" value="1"/>
</dbReference>
<sequence>MGLLKAQVGEGIAILALLIIVLLYKNHDPSASPNLFISHLHTYKLRMSSEFDTGIDSHRQSPAVRNITLRISSEFDTGIDSHRQSPAVRNITQPRVALCLVGGARAFELTAESILRHLINPHDKDWDPDVFLHAPLDSDAHKFTLLENISPARLASARIFVPELLPESVLYQELLYGGTSPNGIQGLLQYFHLVEGCLDMIDQHEKRHGFRYDWVARTRVDGFWTGPVPPLSSLNASNYYIPIGSQFGGLNDRFGLGNRNATVAALSRLSLLPFLHGRGLRKLNSESAFRAQLQELQIPSETITVPFCILSRRKYRWPLERADDVPVASIGTVGPLNGAKCRPCTPAATGPEAEQAASKLAKRWGWPGHVRGLALCDGSGDWEENWEDVYAEAAGRKFENQRKRVLSRTREECEADFLRFEEQWEAWDAPPAEQICSRQYSR</sequence>
<accession>A0A8T0GE95</accession>
<keyword evidence="3" id="KW-1185">Reference proteome</keyword>
<dbReference type="PANTHER" id="PTHR35112:SF1">
    <property type="entry name" value="RING_FYVE_PHD ZINC FINGER SUPERFAMILY PROTEIN"/>
    <property type="match status" value="1"/>
</dbReference>